<keyword evidence="2" id="KW-0812">Transmembrane</keyword>
<dbReference type="CDD" id="cd10449">
    <property type="entry name" value="GIY-YIG_SLX1_like"/>
    <property type="match status" value="1"/>
</dbReference>
<keyword evidence="4" id="KW-0255">Endonuclease</keyword>
<accession>A0ABP1F925</accession>
<sequence length="114" mass="13612">MVYTQGVRGSNPFAPTEIKAAFLWVAFLFYIAMKYYVYILYSNYLGKYYIGSTSDIENRLERHLSNHKGYTSKAKDWRVVYKEEFQTKSEALFREREIKKWKSSKKIEVLINQV</sequence>
<dbReference type="PROSITE" id="PS50164">
    <property type="entry name" value="GIY_YIG"/>
    <property type="match status" value="1"/>
</dbReference>
<evidence type="ECO:0000256" key="2">
    <source>
        <dbReference type="SAM" id="Phobius"/>
    </source>
</evidence>
<dbReference type="SUPFAM" id="SSF82771">
    <property type="entry name" value="GIY-YIG endonuclease"/>
    <property type="match status" value="1"/>
</dbReference>
<dbReference type="Gene3D" id="3.40.1440.10">
    <property type="entry name" value="GIY-YIG endonuclease"/>
    <property type="match status" value="1"/>
</dbReference>
<keyword evidence="5" id="KW-1185">Reference proteome</keyword>
<keyword evidence="4" id="KW-0378">Hydrolase</keyword>
<keyword evidence="4" id="KW-0540">Nuclease</keyword>
<dbReference type="SMART" id="SM00465">
    <property type="entry name" value="GIYc"/>
    <property type="match status" value="1"/>
</dbReference>
<dbReference type="Pfam" id="PF01541">
    <property type="entry name" value="GIY-YIG"/>
    <property type="match status" value="1"/>
</dbReference>
<reference evidence="4 5" key="1">
    <citation type="submission" date="2024-05" db="EMBL/GenBank/DDBJ databases">
        <authorList>
            <person name="Duchaud E."/>
        </authorList>
    </citation>
    <scope>NUCLEOTIDE SEQUENCE [LARGE SCALE GENOMIC DNA]</scope>
    <source>
        <strain evidence="4">Ena-SAMPLE-TAB-13-05-2024-13:56:06:370-140305</strain>
    </source>
</reference>
<comment type="caution">
    <text evidence="4">The sequence shown here is derived from an EMBL/GenBank/DDBJ whole genome shotgun (WGS) entry which is preliminary data.</text>
</comment>
<feature type="transmembrane region" description="Helical" evidence="2">
    <location>
        <begin position="20"/>
        <end position="41"/>
    </location>
</feature>
<keyword evidence="2" id="KW-1133">Transmembrane helix</keyword>
<gene>
    <name evidence="4" type="ORF">T190115A13A_10019</name>
</gene>
<dbReference type="PANTHER" id="PTHR34477">
    <property type="entry name" value="UPF0213 PROTEIN YHBQ"/>
    <property type="match status" value="1"/>
</dbReference>
<feature type="domain" description="GIY-YIG" evidence="3">
    <location>
        <begin position="33"/>
        <end position="108"/>
    </location>
</feature>
<protein>
    <submittedName>
        <fullName evidence="4">Endonuclease</fullName>
    </submittedName>
</protein>
<comment type="similarity">
    <text evidence="1">Belongs to the UPF0213 family.</text>
</comment>
<evidence type="ECO:0000313" key="5">
    <source>
        <dbReference type="Proteomes" id="UP001497602"/>
    </source>
</evidence>
<evidence type="ECO:0000256" key="1">
    <source>
        <dbReference type="ARBA" id="ARBA00007435"/>
    </source>
</evidence>
<organism evidence="4 5">
    <name type="scientific">Tenacibaculum vairaonense</name>
    <dbReference type="NCBI Taxonomy" id="3137860"/>
    <lineage>
        <taxon>Bacteria</taxon>
        <taxon>Pseudomonadati</taxon>
        <taxon>Bacteroidota</taxon>
        <taxon>Flavobacteriia</taxon>
        <taxon>Flavobacteriales</taxon>
        <taxon>Flavobacteriaceae</taxon>
        <taxon>Tenacibaculum</taxon>
    </lineage>
</organism>
<dbReference type="InterPro" id="IPR000305">
    <property type="entry name" value="GIY-YIG_endonuc"/>
</dbReference>
<dbReference type="PANTHER" id="PTHR34477:SF5">
    <property type="entry name" value="BSL5627 PROTEIN"/>
    <property type="match status" value="1"/>
</dbReference>
<dbReference type="Proteomes" id="UP001497602">
    <property type="component" value="Unassembled WGS sequence"/>
</dbReference>
<dbReference type="GO" id="GO:0004519">
    <property type="term" value="F:endonuclease activity"/>
    <property type="evidence" value="ECO:0007669"/>
    <property type="project" value="UniProtKB-KW"/>
</dbReference>
<evidence type="ECO:0000259" key="3">
    <source>
        <dbReference type="PROSITE" id="PS50164"/>
    </source>
</evidence>
<proteinExistence type="inferred from homology"/>
<dbReference type="InterPro" id="IPR050190">
    <property type="entry name" value="UPF0213_domain"/>
</dbReference>
<evidence type="ECO:0000313" key="4">
    <source>
        <dbReference type="EMBL" id="CAL2105863.1"/>
    </source>
</evidence>
<name>A0ABP1F925_9FLAO</name>
<dbReference type="InterPro" id="IPR035901">
    <property type="entry name" value="GIY-YIG_endonuc_sf"/>
</dbReference>
<keyword evidence="2" id="KW-0472">Membrane</keyword>
<dbReference type="EMBL" id="CAXJRC010000011">
    <property type="protein sequence ID" value="CAL2105863.1"/>
    <property type="molecule type" value="Genomic_DNA"/>
</dbReference>